<dbReference type="EMBL" id="LXQA010388140">
    <property type="protein sequence ID" value="MCI48559.1"/>
    <property type="molecule type" value="Genomic_DNA"/>
</dbReference>
<sequence>MVEEQSLVIIENGNNSSLVGHEVDDEMTEVKDITNDSSEGECIPTTHT</sequence>
<dbReference type="AlphaFoldDB" id="A0A392SIT6"/>
<name>A0A392SIT6_9FABA</name>
<evidence type="ECO:0000313" key="1">
    <source>
        <dbReference type="EMBL" id="MCI48559.1"/>
    </source>
</evidence>
<reference evidence="1 2" key="1">
    <citation type="journal article" date="2018" name="Front. Plant Sci.">
        <title>Red Clover (Trifolium pratense) and Zigzag Clover (T. medium) - A Picture of Genomic Similarities and Differences.</title>
        <authorList>
            <person name="Dluhosova J."/>
            <person name="Istvanek J."/>
            <person name="Nedelnik J."/>
            <person name="Repkova J."/>
        </authorList>
    </citation>
    <scope>NUCLEOTIDE SEQUENCE [LARGE SCALE GENOMIC DNA]</scope>
    <source>
        <strain evidence="2">cv. 10/8</strain>
        <tissue evidence="1">Leaf</tissue>
    </source>
</reference>
<accession>A0A392SIT6</accession>
<keyword evidence="2" id="KW-1185">Reference proteome</keyword>
<evidence type="ECO:0000313" key="2">
    <source>
        <dbReference type="Proteomes" id="UP000265520"/>
    </source>
</evidence>
<dbReference type="Proteomes" id="UP000265520">
    <property type="component" value="Unassembled WGS sequence"/>
</dbReference>
<feature type="non-terminal residue" evidence="1">
    <location>
        <position position="48"/>
    </location>
</feature>
<comment type="caution">
    <text evidence="1">The sequence shown here is derived from an EMBL/GenBank/DDBJ whole genome shotgun (WGS) entry which is preliminary data.</text>
</comment>
<protein>
    <submittedName>
        <fullName evidence="1">Uncharacterized protein</fullName>
    </submittedName>
</protein>
<organism evidence="1 2">
    <name type="scientific">Trifolium medium</name>
    <dbReference type="NCBI Taxonomy" id="97028"/>
    <lineage>
        <taxon>Eukaryota</taxon>
        <taxon>Viridiplantae</taxon>
        <taxon>Streptophyta</taxon>
        <taxon>Embryophyta</taxon>
        <taxon>Tracheophyta</taxon>
        <taxon>Spermatophyta</taxon>
        <taxon>Magnoliopsida</taxon>
        <taxon>eudicotyledons</taxon>
        <taxon>Gunneridae</taxon>
        <taxon>Pentapetalae</taxon>
        <taxon>rosids</taxon>
        <taxon>fabids</taxon>
        <taxon>Fabales</taxon>
        <taxon>Fabaceae</taxon>
        <taxon>Papilionoideae</taxon>
        <taxon>50 kb inversion clade</taxon>
        <taxon>NPAAA clade</taxon>
        <taxon>Hologalegina</taxon>
        <taxon>IRL clade</taxon>
        <taxon>Trifolieae</taxon>
        <taxon>Trifolium</taxon>
    </lineage>
</organism>
<proteinExistence type="predicted"/>